<dbReference type="STRING" id="1802532.A2210_01080"/>
<proteinExistence type="predicted"/>
<dbReference type="EMBL" id="MGHS01000030">
    <property type="protein sequence ID" value="OGM76384.1"/>
    <property type="molecule type" value="Genomic_DNA"/>
</dbReference>
<protein>
    <recommendedName>
        <fullName evidence="1">Glycosyltransferase 2-like domain-containing protein</fullName>
    </recommendedName>
</protein>
<evidence type="ECO:0000259" key="1">
    <source>
        <dbReference type="Pfam" id="PF00535"/>
    </source>
</evidence>
<dbReference type="InterPro" id="IPR029044">
    <property type="entry name" value="Nucleotide-diphossugar_trans"/>
</dbReference>
<reference evidence="2 3" key="1">
    <citation type="journal article" date="2016" name="Nat. Commun.">
        <title>Thousands of microbial genomes shed light on interconnected biogeochemical processes in an aquifer system.</title>
        <authorList>
            <person name="Anantharaman K."/>
            <person name="Brown C.T."/>
            <person name="Hug L.A."/>
            <person name="Sharon I."/>
            <person name="Castelle C.J."/>
            <person name="Probst A.J."/>
            <person name="Thomas B.C."/>
            <person name="Singh A."/>
            <person name="Wilkins M.J."/>
            <person name="Karaoz U."/>
            <person name="Brodie E.L."/>
            <person name="Williams K.H."/>
            <person name="Hubbard S.S."/>
            <person name="Banfield J.F."/>
        </authorList>
    </citation>
    <scope>NUCLEOTIDE SEQUENCE [LARGE SCALE GENOMIC DNA]</scope>
</reference>
<dbReference type="Proteomes" id="UP000177855">
    <property type="component" value="Unassembled WGS sequence"/>
</dbReference>
<feature type="domain" description="Glycosyltransferase 2-like" evidence="1">
    <location>
        <begin position="5"/>
        <end position="150"/>
    </location>
</feature>
<comment type="caution">
    <text evidence="2">The sequence shown here is derived from an EMBL/GenBank/DDBJ whole genome shotgun (WGS) entry which is preliminary data.</text>
</comment>
<name>A0A1F8CJI6_9BACT</name>
<accession>A0A1F8CJI6</accession>
<dbReference type="Pfam" id="PF00535">
    <property type="entry name" value="Glycos_transf_2"/>
    <property type="match status" value="1"/>
</dbReference>
<dbReference type="Gene3D" id="3.90.550.10">
    <property type="entry name" value="Spore Coat Polysaccharide Biosynthesis Protein SpsA, Chain A"/>
    <property type="match status" value="1"/>
</dbReference>
<dbReference type="AlphaFoldDB" id="A0A1F8CJI6"/>
<gene>
    <name evidence="2" type="ORF">A2210_01080</name>
</gene>
<dbReference type="SUPFAM" id="SSF53448">
    <property type="entry name" value="Nucleotide-diphospho-sugar transferases"/>
    <property type="match status" value="1"/>
</dbReference>
<evidence type="ECO:0000313" key="2">
    <source>
        <dbReference type="EMBL" id="OGM76384.1"/>
    </source>
</evidence>
<evidence type="ECO:0000313" key="3">
    <source>
        <dbReference type="Proteomes" id="UP000177855"/>
    </source>
</evidence>
<dbReference type="InterPro" id="IPR001173">
    <property type="entry name" value="Glyco_trans_2-like"/>
</dbReference>
<organism evidence="2 3">
    <name type="scientific">Candidatus Woesebacteria bacterium RIFOXYA1_FULL_40_18</name>
    <dbReference type="NCBI Taxonomy" id="1802532"/>
    <lineage>
        <taxon>Bacteria</taxon>
        <taxon>Candidatus Woeseibacteriota</taxon>
    </lineage>
</organism>
<sequence>MHLLSVLIPSRNEIFLTKTIEDILAKAAGEIEVIANIDENWPDPLLEDKRVTYIHPGSPRGMRFGINACAALAKGKYLMKSDGHCLFAPGFDKLLIENHLKDNWIQIPRRYSLDAEKWEINKTRPFRDYHYLCYPQKGKGHDDGMHGVEWWDRQRKRTAPKYDIDDTMSMQGSCWFMTKNHYDNFLHGMSEEGYGQFAQEAQELCNKTWLAGGAVKVNKKTWYAHLHKGKQYGRMYKMSDSANVAGINWSAKHWMNNEEPGMIHKIDWLIEKFWPVPSWPENWKDWYAK</sequence>